<reference evidence="2" key="1">
    <citation type="submission" date="2021-01" db="UniProtKB">
        <authorList>
            <consortium name="EnsemblMetazoa"/>
        </authorList>
    </citation>
    <scope>IDENTIFICATION</scope>
</reference>
<dbReference type="AlphaFoldDB" id="A0A7M5V2E3"/>
<evidence type="ECO:0000313" key="2">
    <source>
        <dbReference type="EnsemblMetazoa" id="CLYHEMP002311.1"/>
    </source>
</evidence>
<dbReference type="Proteomes" id="UP000594262">
    <property type="component" value="Unplaced"/>
</dbReference>
<keyword evidence="3" id="KW-1185">Reference proteome</keyword>
<feature type="compositionally biased region" description="Basic and acidic residues" evidence="1">
    <location>
        <begin position="13"/>
        <end position="31"/>
    </location>
</feature>
<name>A0A7M5V2E3_9CNID</name>
<dbReference type="OrthoDB" id="2018427at2759"/>
<organism evidence="2 3">
    <name type="scientific">Clytia hemisphaerica</name>
    <dbReference type="NCBI Taxonomy" id="252671"/>
    <lineage>
        <taxon>Eukaryota</taxon>
        <taxon>Metazoa</taxon>
        <taxon>Cnidaria</taxon>
        <taxon>Hydrozoa</taxon>
        <taxon>Hydroidolina</taxon>
        <taxon>Leptothecata</taxon>
        <taxon>Obeliida</taxon>
        <taxon>Clytiidae</taxon>
        <taxon>Clytia</taxon>
    </lineage>
</organism>
<protein>
    <submittedName>
        <fullName evidence="2">Uncharacterized protein</fullName>
    </submittedName>
</protein>
<feature type="region of interest" description="Disordered" evidence="1">
    <location>
        <begin position="1"/>
        <end position="31"/>
    </location>
</feature>
<feature type="region of interest" description="Disordered" evidence="1">
    <location>
        <begin position="70"/>
        <end position="89"/>
    </location>
</feature>
<dbReference type="EnsemblMetazoa" id="CLYHEMT002311.1">
    <property type="protein sequence ID" value="CLYHEMP002311.1"/>
    <property type="gene ID" value="CLYHEMG002311"/>
</dbReference>
<feature type="compositionally biased region" description="Polar residues" evidence="1">
    <location>
        <begin position="1"/>
        <end position="12"/>
    </location>
</feature>
<accession>A0A7M5V2E3</accession>
<sequence>MDEMQTQMNEAHSSVDRERTILEENRKLKQENAELRAKYEKETLENKIKILEMQNEIQTLKHHSEIAKLKVQQEKSGDKNSTESTLKEENQALKDEIETLKHQMEVLRQEKTKAKVIENSTEAVLVKENQALKDEIEALKHQMEMLRQEKTEAKAIKNSTEAVLIEENQALKDEIEALKNKMEILEVKYQALEKPSSTIPDRFFEKFLTKYNAENGDDFNESYKSWYEEMSRTLENHKQYVDENFVLIRKNVRQCYKTLDFVSKREGTEYEEDQFDLVVEGLYERLGEDEKVFLLHPSDGKKYLEMEYFGQKYDSYRWWEIEKTSYEFYFRRNYYSVLMLAIMK</sequence>
<proteinExistence type="predicted"/>
<evidence type="ECO:0000256" key="1">
    <source>
        <dbReference type="SAM" id="MobiDB-lite"/>
    </source>
</evidence>
<dbReference type="GeneID" id="136803522"/>
<dbReference type="RefSeq" id="XP_066916365.1">
    <property type="nucleotide sequence ID" value="XM_067060264.1"/>
</dbReference>
<evidence type="ECO:0000313" key="3">
    <source>
        <dbReference type="Proteomes" id="UP000594262"/>
    </source>
</evidence>